<accession>A0ABW5QNY1</accession>
<evidence type="ECO:0000256" key="2">
    <source>
        <dbReference type="ARBA" id="ARBA00023015"/>
    </source>
</evidence>
<dbReference type="InterPro" id="IPR039425">
    <property type="entry name" value="RNA_pol_sigma-70-like"/>
</dbReference>
<keyword evidence="4" id="KW-0804">Transcription</keyword>
<name>A0ABW5QNY1_9HYPH</name>
<dbReference type="SUPFAM" id="SSF88946">
    <property type="entry name" value="Sigma2 domain of RNA polymerase sigma factors"/>
    <property type="match status" value="1"/>
</dbReference>
<evidence type="ECO:0000259" key="6">
    <source>
        <dbReference type="Pfam" id="PF08281"/>
    </source>
</evidence>
<gene>
    <name evidence="7" type="ORF">ACFSX5_16385</name>
</gene>
<organism evidence="7 8">
    <name type="scientific">Devosia albogilva</name>
    <dbReference type="NCBI Taxonomy" id="429726"/>
    <lineage>
        <taxon>Bacteria</taxon>
        <taxon>Pseudomonadati</taxon>
        <taxon>Pseudomonadota</taxon>
        <taxon>Alphaproteobacteria</taxon>
        <taxon>Hyphomicrobiales</taxon>
        <taxon>Devosiaceae</taxon>
        <taxon>Devosia</taxon>
    </lineage>
</organism>
<reference evidence="8" key="1">
    <citation type="journal article" date="2019" name="Int. J. Syst. Evol. Microbiol.">
        <title>The Global Catalogue of Microorganisms (GCM) 10K type strain sequencing project: providing services to taxonomists for standard genome sequencing and annotation.</title>
        <authorList>
            <consortium name="The Broad Institute Genomics Platform"/>
            <consortium name="The Broad Institute Genome Sequencing Center for Infectious Disease"/>
            <person name="Wu L."/>
            <person name="Ma J."/>
        </authorList>
    </citation>
    <scope>NUCLEOTIDE SEQUENCE [LARGE SCALE GENOMIC DNA]</scope>
    <source>
        <strain evidence="8">CCM 7427</strain>
    </source>
</reference>
<evidence type="ECO:0000256" key="3">
    <source>
        <dbReference type="ARBA" id="ARBA00023082"/>
    </source>
</evidence>
<dbReference type="Pfam" id="PF04542">
    <property type="entry name" value="Sigma70_r2"/>
    <property type="match status" value="1"/>
</dbReference>
<feature type="domain" description="RNA polymerase sigma-70 region 2" evidence="5">
    <location>
        <begin position="38"/>
        <end position="104"/>
    </location>
</feature>
<proteinExistence type="inferred from homology"/>
<dbReference type="InterPro" id="IPR014284">
    <property type="entry name" value="RNA_pol_sigma-70_dom"/>
</dbReference>
<keyword evidence="2" id="KW-0805">Transcription regulation</keyword>
<feature type="domain" description="RNA polymerase sigma factor 70 region 4 type 2" evidence="6">
    <location>
        <begin position="132"/>
        <end position="183"/>
    </location>
</feature>
<dbReference type="NCBIfam" id="TIGR02937">
    <property type="entry name" value="sigma70-ECF"/>
    <property type="match status" value="1"/>
</dbReference>
<keyword evidence="3" id="KW-0731">Sigma factor</keyword>
<comment type="caution">
    <text evidence="7">The sequence shown here is derived from an EMBL/GenBank/DDBJ whole genome shotgun (WGS) entry which is preliminary data.</text>
</comment>
<evidence type="ECO:0000259" key="5">
    <source>
        <dbReference type="Pfam" id="PF04542"/>
    </source>
</evidence>
<dbReference type="InterPro" id="IPR013325">
    <property type="entry name" value="RNA_pol_sigma_r2"/>
</dbReference>
<dbReference type="Gene3D" id="1.10.1740.10">
    <property type="match status" value="1"/>
</dbReference>
<evidence type="ECO:0000256" key="1">
    <source>
        <dbReference type="ARBA" id="ARBA00010641"/>
    </source>
</evidence>
<evidence type="ECO:0000256" key="4">
    <source>
        <dbReference type="ARBA" id="ARBA00023163"/>
    </source>
</evidence>
<protein>
    <submittedName>
        <fullName evidence="7">RNA polymerase sigma factor</fullName>
    </submittedName>
</protein>
<dbReference type="InterPro" id="IPR013324">
    <property type="entry name" value="RNA_pol_sigma_r3/r4-like"/>
</dbReference>
<evidence type="ECO:0000313" key="8">
    <source>
        <dbReference type="Proteomes" id="UP001597521"/>
    </source>
</evidence>
<dbReference type="RefSeq" id="WP_386834887.1">
    <property type="nucleotide sequence ID" value="NZ_JBHUNP010000001.1"/>
</dbReference>
<dbReference type="InterPro" id="IPR013249">
    <property type="entry name" value="RNA_pol_sigma70_r4_t2"/>
</dbReference>
<dbReference type="PANTHER" id="PTHR43133">
    <property type="entry name" value="RNA POLYMERASE ECF-TYPE SIGMA FACTO"/>
    <property type="match status" value="1"/>
</dbReference>
<dbReference type="Gene3D" id="1.10.10.10">
    <property type="entry name" value="Winged helix-like DNA-binding domain superfamily/Winged helix DNA-binding domain"/>
    <property type="match status" value="1"/>
</dbReference>
<dbReference type="PANTHER" id="PTHR43133:SF51">
    <property type="entry name" value="RNA POLYMERASE SIGMA FACTOR"/>
    <property type="match status" value="1"/>
</dbReference>
<sequence length="187" mass="21185">MTDEATLLKEAAAADGQDVEALVVRAQRGDQQAFNRLIASQYHFIFRVAFRVLGHKSDAEDVTQTVCLRLATSLSSFDRRASFTSWLYRVTMNVARDFLRAQMRRKRLVDGAAVLASEHVDAEQDAQRPVEDIWAVVRSLPEKQRDAVILVHGEELSQEEAARIMSCKKVTVAWHLHNARKALRDLL</sequence>
<keyword evidence="8" id="KW-1185">Reference proteome</keyword>
<dbReference type="Proteomes" id="UP001597521">
    <property type="component" value="Unassembled WGS sequence"/>
</dbReference>
<dbReference type="SUPFAM" id="SSF88659">
    <property type="entry name" value="Sigma3 and sigma4 domains of RNA polymerase sigma factors"/>
    <property type="match status" value="1"/>
</dbReference>
<dbReference type="InterPro" id="IPR036388">
    <property type="entry name" value="WH-like_DNA-bd_sf"/>
</dbReference>
<evidence type="ECO:0000313" key="7">
    <source>
        <dbReference type="EMBL" id="MFD2649365.1"/>
    </source>
</evidence>
<dbReference type="Pfam" id="PF08281">
    <property type="entry name" value="Sigma70_r4_2"/>
    <property type="match status" value="1"/>
</dbReference>
<comment type="similarity">
    <text evidence="1">Belongs to the sigma-70 factor family. ECF subfamily.</text>
</comment>
<dbReference type="EMBL" id="JBHUNP010000001">
    <property type="protein sequence ID" value="MFD2649365.1"/>
    <property type="molecule type" value="Genomic_DNA"/>
</dbReference>
<dbReference type="InterPro" id="IPR007627">
    <property type="entry name" value="RNA_pol_sigma70_r2"/>
</dbReference>